<keyword evidence="4" id="KW-0479">Metal-binding</keyword>
<proteinExistence type="inferred from homology"/>
<comment type="subunit">
    <text evidence="3">Monomer.</text>
</comment>
<dbReference type="PANTHER" id="PTHR14464:SF4">
    <property type="entry name" value="EXONUCLEASE V"/>
    <property type="match status" value="1"/>
</dbReference>
<dbReference type="GO" id="GO:0051539">
    <property type="term" value="F:4 iron, 4 sulfur cluster binding"/>
    <property type="evidence" value="ECO:0007669"/>
    <property type="project" value="UniProtKB-KW"/>
</dbReference>
<dbReference type="PANTHER" id="PTHR14464">
    <property type="entry name" value="EXONUCLEASE V"/>
    <property type="match status" value="1"/>
</dbReference>
<dbReference type="STRING" id="196109.A0A136IT26"/>
<dbReference type="InterPro" id="IPR019190">
    <property type="entry name" value="EXOV"/>
</dbReference>
<keyword evidence="6 8" id="KW-0378">Hydrolase</keyword>
<accession>A0A136IT26</accession>
<keyword evidence="5" id="KW-0540">Nuclease</keyword>
<organism evidence="8 9">
    <name type="scientific">Microdochium bolleyi</name>
    <dbReference type="NCBI Taxonomy" id="196109"/>
    <lineage>
        <taxon>Eukaryota</taxon>
        <taxon>Fungi</taxon>
        <taxon>Dikarya</taxon>
        <taxon>Ascomycota</taxon>
        <taxon>Pezizomycotina</taxon>
        <taxon>Sordariomycetes</taxon>
        <taxon>Xylariomycetidae</taxon>
        <taxon>Xylariales</taxon>
        <taxon>Microdochiaceae</taxon>
        <taxon>Microdochium</taxon>
    </lineage>
</organism>
<evidence type="ECO:0000256" key="4">
    <source>
        <dbReference type="ARBA" id="ARBA00022485"/>
    </source>
</evidence>
<protein>
    <submittedName>
        <fullName evidence="8">Exonuclease V a 5' deoxyribonuclease-domain-containing protein</fullName>
    </submittedName>
</protein>
<dbReference type="GO" id="GO:0005739">
    <property type="term" value="C:mitochondrion"/>
    <property type="evidence" value="ECO:0007669"/>
    <property type="project" value="TreeGrafter"/>
</dbReference>
<dbReference type="OrthoDB" id="354769at2759"/>
<evidence type="ECO:0000256" key="7">
    <source>
        <dbReference type="SAM" id="MobiDB-lite"/>
    </source>
</evidence>
<evidence type="ECO:0000313" key="9">
    <source>
        <dbReference type="Proteomes" id="UP000070501"/>
    </source>
</evidence>
<dbReference type="InParanoid" id="A0A136IT26"/>
<keyword evidence="9" id="KW-1185">Reference proteome</keyword>
<dbReference type="GO" id="GO:0045145">
    <property type="term" value="F:single-stranded DNA 5'-3' DNA exonuclease activity"/>
    <property type="evidence" value="ECO:0007669"/>
    <property type="project" value="InterPro"/>
</dbReference>
<reference evidence="9" key="1">
    <citation type="submission" date="2016-02" db="EMBL/GenBank/DDBJ databases">
        <title>Draft genome sequence of Microdochium bolleyi, a fungal endophyte of beachgrass.</title>
        <authorList>
            <consortium name="DOE Joint Genome Institute"/>
            <person name="David A.S."/>
            <person name="May G."/>
            <person name="Haridas S."/>
            <person name="Lim J."/>
            <person name="Wang M."/>
            <person name="Labutti K."/>
            <person name="Lipzen A."/>
            <person name="Barry K."/>
            <person name="Grigoriev I.V."/>
        </authorList>
    </citation>
    <scope>NUCLEOTIDE SEQUENCE [LARGE SCALE GENOMIC DNA]</scope>
    <source>
        <strain evidence="9">J235TASD1</strain>
    </source>
</reference>
<dbReference type="Proteomes" id="UP000070501">
    <property type="component" value="Unassembled WGS sequence"/>
</dbReference>
<evidence type="ECO:0000256" key="1">
    <source>
        <dbReference type="ARBA" id="ARBA00001966"/>
    </source>
</evidence>
<sequence>MSLQPAPSTAPHPITVGAFFILDPRVMNTLRSSRDSDYGSDFSDGEVDIVNALLDGLHAVRATSHSPAIQSGNPHNAPVLSLVPAVLAEPSNLTTTSYLAKSPHNLANRAYSPAHTRGTQPWLRDPPELIEYPDLSHFPPGLQAQPASQSAQPERASEKTDPAQSSKSPLERFRTFPKKPLTVTDLSSGAWCELQYAYVLSRLPGGRKTRTAAMRGGTAVHQKLEDQVHTAVRVSVARKEEAFALRMWNAVQGLRTLRETGMTREFEVWGTIDGEVVNGVIDELSFTCPVDDLGSDTAPAASPELTTRRGKKQTPISMYLGSHHRQVYLLDAKTRGSTTLPSGAALRPTKMQLSLYHRLLRSTAAGKVDMPAIISRYGLEPEARFSDTFMAQIGSLHDDIFDDADSVSDGSEIPDERHGPRASIDSTPDVAPTLATATDFIRYRCLSQLIPLLLDEVNLTFPQGADTVADLLAVQYRHRDDGRILGSISFQNDPAALDSYLAKNMQWWQGCREPEGVPIEETYKCSYCEFAESCEWRMGKEKEIYDRKRAKAAASTG</sequence>
<keyword evidence="4" id="KW-0411">Iron-sulfur</keyword>
<feature type="region of interest" description="Disordered" evidence="7">
    <location>
        <begin position="405"/>
        <end position="429"/>
    </location>
</feature>
<dbReference type="EMBL" id="KQ964259">
    <property type="protein sequence ID" value="KXJ88120.1"/>
    <property type="molecule type" value="Genomic_DNA"/>
</dbReference>
<keyword evidence="6 8" id="KW-0269">Exonuclease</keyword>
<evidence type="ECO:0000256" key="5">
    <source>
        <dbReference type="ARBA" id="ARBA00022722"/>
    </source>
</evidence>
<gene>
    <name evidence="8" type="ORF">Micbo1qcDRAFT_197410</name>
</gene>
<comment type="cofactor">
    <cofactor evidence="1">
        <name>[4Fe-4S] cluster</name>
        <dbReference type="ChEBI" id="CHEBI:49883"/>
    </cofactor>
</comment>
<keyword evidence="4" id="KW-0004">4Fe-4S</keyword>
<comment type="similarity">
    <text evidence="2">Belongs to the EXO5 family.</text>
</comment>
<evidence type="ECO:0000313" key="8">
    <source>
        <dbReference type="EMBL" id="KXJ88120.1"/>
    </source>
</evidence>
<evidence type="ECO:0000256" key="3">
    <source>
        <dbReference type="ARBA" id="ARBA00011245"/>
    </source>
</evidence>
<dbReference type="AlphaFoldDB" id="A0A136IT26"/>
<dbReference type="GO" id="GO:0005634">
    <property type="term" value="C:nucleus"/>
    <property type="evidence" value="ECO:0007669"/>
    <property type="project" value="TreeGrafter"/>
</dbReference>
<feature type="compositionally biased region" description="Low complexity" evidence="7">
    <location>
        <begin position="139"/>
        <end position="154"/>
    </location>
</feature>
<dbReference type="GO" id="GO:0036297">
    <property type="term" value="P:interstrand cross-link repair"/>
    <property type="evidence" value="ECO:0007669"/>
    <property type="project" value="TreeGrafter"/>
</dbReference>
<evidence type="ECO:0000256" key="6">
    <source>
        <dbReference type="ARBA" id="ARBA00022839"/>
    </source>
</evidence>
<dbReference type="Pfam" id="PF09810">
    <property type="entry name" value="Exo5"/>
    <property type="match status" value="1"/>
</dbReference>
<name>A0A136IT26_9PEZI</name>
<feature type="region of interest" description="Disordered" evidence="7">
    <location>
        <begin position="110"/>
        <end position="170"/>
    </location>
</feature>
<evidence type="ECO:0000256" key="2">
    <source>
        <dbReference type="ARBA" id="ARBA00009797"/>
    </source>
</evidence>
<keyword evidence="4" id="KW-0408">Iron</keyword>